<dbReference type="Proteomes" id="UP000595437">
    <property type="component" value="Chromosome 11"/>
</dbReference>
<evidence type="ECO:0000313" key="1">
    <source>
        <dbReference type="EMBL" id="QQP41693.1"/>
    </source>
</evidence>
<dbReference type="OrthoDB" id="6362920at2759"/>
<reference evidence="2" key="1">
    <citation type="submission" date="2021-01" db="EMBL/GenBank/DDBJ databases">
        <title>Caligus Genome Assembly.</title>
        <authorList>
            <person name="Gallardo-Escarate C."/>
        </authorList>
    </citation>
    <scope>NUCLEOTIDE SEQUENCE [LARGE SCALE GENOMIC DNA]</scope>
</reference>
<gene>
    <name evidence="1" type="ORF">FKW44_016151</name>
</gene>
<accession>A0A7T8K087</accession>
<evidence type="ECO:0000313" key="2">
    <source>
        <dbReference type="Proteomes" id="UP000595437"/>
    </source>
</evidence>
<name>A0A7T8K087_CALRO</name>
<organism evidence="1 2">
    <name type="scientific">Caligus rogercresseyi</name>
    <name type="common">Sea louse</name>
    <dbReference type="NCBI Taxonomy" id="217165"/>
    <lineage>
        <taxon>Eukaryota</taxon>
        <taxon>Metazoa</taxon>
        <taxon>Ecdysozoa</taxon>
        <taxon>Arthropoda</taxon>
        <taxon>Crustacea</taxon>
        <taxon>Multicrustacea</taxon>
        <taxon>Hexanauplia</taxon>
        <taxon>Copepoda</taxon>
        <taxon>Siphonostomatoida</taxon>
        <taxon>Caligidae</taxon>
        <taxon>Caligus</taxon>
    </lineage>
</organism>
<protein>
    <submittedName>
        <fullName evidence="1">Uncharacterized protein</fullName>
    </submittedName>
</protein>
<sequence>MHEFDNRFTVFTELKKDFALFRSPFTTDASEVPEGMQMELIDLQCCARLKDAYASTGIESF</sequence>
<keyword evidence="2" id="KW-1185">Reference proteome</keyword>
<dbReference type="AlphaFoldDB" id="A0A7T8K087"/>
<dbReference type="EMBL" id="CP045900">
    <property type="protein sequence ID" value="QQP41693.1"/>
    <property type="molecule type" value="Genomic_DNA"/>
</dbReference>
<proteinExistence type="predicted"/>